<dbReference type="EMBL" id="OU503037">
    <property type="protein sequence ID" value="CAI9755587.1"/>
    <property type="molecule type" value="Genomic_DNA"/>
</dbReference>
<evidence type="ECO:0000313" key="3">
    <source>
        <dbReference type="Proteomes" id="UP000834106"/>
    </source>
</evidence>
<organism evidence="2 3">
    <name type="scientific">Fraxinus pennsylvanica</name>
    <dbReference type="NCBI Taxonomy" id="56036"/>
    <lineage>
        <taxon>Eukaryota</taxon>
        <taxon>Viridiplantae</taxon>
        <taxon>Streptophyta</taxon>
        <taxon>Embryophyta</taxon>
        <taxon>Tracheophyta</taxon>
        <taxon>Spermatophyta</taxon>
        <taxon>Magnoliopsida</taxon>
        <taxon>eudicotyledons</taxon>
        <taxon>Gunneridae</taxon>
        <taxon>Pentapetalae</taxon>
        <taxon>asterids</taxon>
        <taxon>lamiids</taxon>
        <taxon>Lamiales</taxon>
        <taxon>Oleaceae</taxon>
        <taxon>Oleeae</taxon>
        <taxon>Fraxinus</taxon>
    </lineage>
</organism>
<dbReference type="Pfam" id="PF07059">
    <property type="entry name" value="EDR2_C"/>
    <property type="match status" value="1"/>
</dbReference>
<evidence type="ECO:0000313" key="2">
    <source>
        <dbReference type="EMBL" id="CAI9755587.1"/>
    </source>
</evidence>
<dbReference type="InterPro" id="IPR009769">
    <property type="entry name" value="EDR2_C"/>
</dbReference>
<dbReference type="Proteomes" id="UP000834106">
    <property type="component" value="Chromosome 2"/>
</dbReference>
<dbReference type="PANTHER" id="PTHR12136">
    <property type="entry name" value="ENHANCED DISEASE RESISTANCE-RELATED"/>
    <property type="match status" value="1"/>
</dbReference>
<proteinExistence type="predicted"/>
<dbReference type="AlphaFoldDB" id="A0AAD1YVG4"/>
<dbReference type="PANTHER" id="PTHR12136:SF91">
    <property type="entry name" value="PROTEIN ENHANCED DISEASE RESISTANCE 2-LIKE"/>
    <property type="match status" value="1"/>
</dbReference>
<accession>A0AAD1YVG4</accession>
<protein>
    <recommendedName>
        <fullName evidence="1">Protein ENHANCED DISEASE RESISTANCE 2 C-terminal domain-containing protein</fullName>
    </recommendedName>
</protein>
<gene>
    <name evidence="2" type="ORF">FPE_LOCUS3018</name>
</gene>
<reference evidence="2" key="1">
    <citation type="submission" date="2023-05" db="EMBL/GenBank/DDBJ databases">
        <authorList>
            <person name="Huff M."/>
        </authorList>
    </citation>
    <scope>NUCLEOTIDE SEQUENCE</scope>
</reference>
<feature type="domain" description="Protein ENHANCED DISEASE RESISTANCE 2 C-terminal" evidence="1">
    <location>
        <begin position="48"/>
        <end position="159"/>
    </location>
</feature>
<evidence type="ECO:0000259" key="1">
    <source>
        <dbReference type="Pfam" id="PF07059"/>
    </source>
</evidence>
<dbReference type="InterPro" id="IPR045096">
    <property type="entry name" value="EDR2-like"/>
</dbReference>
<name>A0AAD1YVG4_9LAMI</name>
<sequence length="352" mass="39729">MCPIKHKQKHHHCSTAATATATVEDWREESINGGSLKHVDLQNGSNGWASPPGEVFSLRGPNYFAKKFKVPSGDWMLNLVGVDWLRSNSKLNHVLSKRDNRVMASLRSSKTPEKWSKTFILMVNLQVPSRDHHSEVFYFSSKVDEPIDPNSLLYQFIHGGPNYLEIDVDIGSSAIATAILHLALGCVPAVTVDMAFLVESQSEEELPERLFGAVRICQIEMSSAAFVDSATPWTGSFFDALMGWRFAYAETSCGTSEWCLNKKREERPSMEEVAMELEALRLVENHQWRDEDLNHEEIMEHLFNHTAASNFNGGFLSNHKLSGNYIANEKIRMFTAEELQRATNLPDYGKFT</sequence>
<keyword evidence="3" id="KW-1185">Reference proteome</keyword>